<accession>A0A2P2NDV4</accession>
<evidence type="ECO:0000313" key="1">
    <source>
        <dbReference type="EMBL" id="MBX40637.1"/>
    </source>
</evidence>
<dbReference type="EMBL" id="GGEC01060153">
    <property type="protein sequence ID" value="MBX40637.1"/>
    <property type="molecule type" value="Transcribed_RNA"/>
</dbReference>
<sequence>MNMIRNVCMYCMIKSKVQRQAITYNNL</sequence>
<protein>
    <submittedName>
        <fullName evidence="1">Uncharacterized protein</fullName>
    </submittedName>
</protein>
<dbReference type="AlphaFoldDB" id="A0A2P2NDV4"/>
<reference evidence="1" key="1">
    <citation type="submission" date="2018-02" db="EMBL/GenBank/DDBJ databases">
        <title>Rhizophora mucronata_Transcriptome.</title>
        <authorList>
            <person name="Meera S.P."/>
            <person name="Sreeshan A."/>
            <person name="Augustine A."/>
        </authorList>
    </citation>
    <scope>NUCLEOTIDE SEQUENCE</scope>
    <source>
        <tissue evidence="1">Leaf</tissue>
    </source>
</reference>
<name>A0A2P2NDV4_RHIMU</name>
<organism evidence="1">
    <name type="scientific">Rhizophora mucronata</name>
    <name type="common">Asiatic mangrove</name>
    <dbReference type="NCBI Taxonomy" id="61149"/>
    <lineage>
        <taxon>Eukaryota</taxon>
        <taxon>Viridiplantae</taxon>
        <taxon>Streptophyta</taxon>
        <taxon>Embryophyta</taxon>
        <taxon>Tracheophyta</taxon>
        <taxon>Spermatophyta</taxon>
        <taxon>Magnoliopsida</taxon>
        <taxon>eudicotyledons</taxon>
        <taxon>Gunneridae</taxon>
        <taxon>Pentapetalae</taxon>
        <taxon>rosids</taxon>
        <taxon>fabids</taxon>
        <taxon>Malpighiales</taxon>
        <taxon>Rhizophoraceae</taxon>
        <taxon>Rhizophora</taxon>
    </lineage>
</organism>
<proteinExistence type="predicted"/>